<keyword evidence="5 9" id="KW-0862">Zinc</keyword>
<dbReference type="SUPFAM" id="SSF46785">
    <property type="entry name" value="Winged helix' DNA-binding domain"/>
    <property type="match status" value="1"/>
</dbReference>
<evidence type="ECO:0000256" key="10">
    <source>
        <dbReference type="PIRSR" id="PIRSR602481-2"/>
    </source>
</evidence>
<dbReference type="Pfam" id="PF01475">
    <property type="entry name" value="FUR"/>
    <property type="match status" value="1"/>
</dbReference>
<comment type="similarity">
    <text evidence="2">Belongs to the Fur family.</text>
</comment>
<proteinExistence type="inferred from homology"/>
<feature type="binding site" evidence="9">
    <location>
        <position position="99"/>
    </location>
    <ligand>
        <name>Zn(2+)</name>
        <dbReference type="ChEBI" id="CHEBI:29105"/>
    </ligand>
</feature>
<feature type="binding site" evidence="9">
    <location>
        <position position="139"/>
    </location>
    <ligand>
        <name>Zn(2+)</name>
        <dbReference type="ChEBI" id="CHEBI:29105"/>
    </ligand>
</feature>
<dbReference type="GO" id="GO:0008270">
    <property type="term" value="F:zinc ion binding"/>
    <property type="evidence" value="ECO:0007669"/>
    <property type="project" value="TreeGrafter"/>
</dbReference>
<keyword evidence="3" id="KW-0963">Cytoplasm</keyword>
<protein>
    <submittedName>
        <fullName evidence="11">Zinc-specific metallo-regulatory protein</fullName>
    </submittedName>
</protein>
<evidence type="ECO:0000256" key="8">
    <source>
        <dbReference type="ARBA" id="ARBA00023163"/>
    </source>
</evidence>
<dbReference type="GO" id="GO:0045892">
    <property type="term" value="P:negative regulation of DNA-templated transcription"/>
    <property type="evidence" value="ECO:0007669"/>
    <property type="project" value="TreeGrafter"/>
</dbReference>
<comment type="cofactor">
    <cofactor evidence="10">
        <name>Mn(2+)</name>
        <dbReference type="ChEBI" id="CHEBI:29035"/>
    </cofactor>
    <cofactor evidence="10">
        <name>Fe(2+)</name>
        <dbReference type="ChEBI" id="CHEBI:29033"/>
    </cofactor>
    <text evidence="10">Binds 1 Mn(2+) or Fe(2+) ion per subunit.</text>
</comment>
<gene>
    <name evidence="11" type="primary">zur</name>
    <name evidence="11" type="ORF">PRECH8_06520</name>
</gene>
<keyword evidence="4" id="KW-0678">Repressor</keyword>
<feature type="binding site" evidence="10">
    <location>
        <position position="93"/>
    </location>
    <ligand>
        <name>Fe cation</name>
        <dbReference type="ChEBI" id="CHEBI:24875"/>
    </ligand>
</feature>
<organism evidence="11 12">
    <name type="scientific">Insulibacter thermoxylanivorax</name>
    <dbReference type="NCBI Taxonomy" id="2749268"/>
    <lineage>
        <taxon>Bacteria</taxon>
        <taxon>Bacillati</taxon>
        <taxon>Bacillota</taxon>
        <taxon>Bacilli</taxon>
        <taxon>Bacillales</taxon>
        <taxon>Paenibacillaceae</taxon>
        <taxon>Insulibacter</taxon>
    </lineage>
</organism>
<feature type="binding site" evidence="9">
    <location>
        <position position="136"/>
    </location>
    <ligand>
        <name>Zn(2+)</name>
        <dbReference type="ChEBI" id="CHEBI:29105"/>
    </ligand>
</feature>
<keyword evidence="9" id="KW-0479">Metal-binding</keyword>
<keyword evidence="12" id="KW-1185">Reference proteome</keyword>
<evidence type="ECO:0000256" key="7">
    <source>
        <dbReference type="ARBA" id="ARBA00023125"/>
    </source>
</evidence>
<comment type="subcellular location">
    <subcellularLocation>
        <location evidence="1">Cytoplasm</location>
    </subcellularLocation>
</comment>
<keyword evidence="7" id="KW-0238">DNA-binding</keyword>
<dbReference type="GO" id="GO:0000976">
    <property type="term" value="F:transcription cis-regulatory region binding"/>
    <property type="evidence" value="ECO:0007669"/>
    <property type="project" value="TreeGrafter"/>
</dbReference>
<dbReference type="InterPro" id="IPR036390">
    <property type="entry name" value="WH_DNA-bd_sf"/>
</dbReference>
<dbReference type="InterPro" id="IPR036388">
    <property type="entry name" value="WH-like_DNA-bd_sf"/>
</dbReference>
<feature type="binding site" evidence="10">
    <location>
        <position position="128"/>
    </location>
    <ligand>
        <name>Fe cation</name>
        <dbReference type="ChEBI" id="CHEBI:24875"/>
    </ligand>
</feature>
<dbReference type="InterPro" id="IPR043135">
    <property type="entry name" value="Fur_C"/>
</dbReference>
<reference evidence="11" key="2">
    <citation type="journal article" date="2021" name="Data Brief">
        <title>Draft genome sequence data of the facultative, thermophilic, xylanolytic bacterium Paenibacillus sp. strain DA-C8.</title>
        <authorList>
            <person name="Chhe C."/>
            <person name="Uke A."/>
            <person name="Baramee S."/>
            <person name="Ungkulpasvich U."/>
            <person name="Tachaapaikoon C."/>
            <person name="Pason P."/>
            <person name="Waeonukul R."/>
            <person name="Ratanakhanokchai K."/>
            <person name="Kosugi A."/>
        </authorList>
    </citation>
    <scope>NUCLEOTIDE SEQUENCE</scope>
    <source>
        <strain evidence="11">DA-C8</strain>
    </source>
</reference>
<evidence type="ECO:0000256" key="5">
    <source>
        <dbReference type="ARBA" id="ARBA00022833"/>
    </source>
</evidence>
<sequence length="152" mass="17759">MAEHYTDTQMLEMMAKHGWRITDQRRTLAQLFAESDAYLSPKDVYEYMKTKYPGVSFDTVYRNLRIMSEMGVLEQFYFLDGGLKFRGGCLTRHHHHVICTGCEKTLSLDYCPMEQSIELPDDFQVMNHRFEIYGLCRDCQSDSDAAREQSEG</sequence>
<dbReference type="Proteomes" id="UP000654993">
    <property type="component" value="Unassembled WGS sequence"/>
</dbReference>
<comment type="caution">
    <text evidence="11">The sequence shown here is derived from an EMBL/GenBank/DDBJ whole genome shotgun (WGS) entry which is preliminary data.</text>
</comment>
<evidence type="ECO:0000256" key="9">
    <source>
        <dbReference type="PIRSR" id="PIRSR602481-1"/>
    </source>
</evidence>
<accession>A0A916VFG4</accession>
<keyword evidence="10" id="KW-0408">Iron</keyword>
<feature type="binding site" evidence="9">
    <location>
        <position position="102"/>
    </location>
    <ligand>
        <name>Zn(2+)</name>
        <dbReference type="ChEBI" id="CHEBI:29105"/>
    </ligand>
</feature>
<keyword evidence="8" id="KW-0804">Transcription</keyword>
<dbReference type="AlphaFoldDB" id="A0A916VFG4"/>
<dbReference type="InterPro" id="IPR002481">
    <property type="entry name" value="FUR"/>
</dbReference>
<feature type="binding site" evidence="10">
    <location>
        <position position="114"/>
    </location>
    <ligand>
        <name>Fe cation</name>
        <dbReference type="ChEBI" id="CHEBI:24875"/>
    </ligand>
</feature>
<evidence type="ECO:0000256" key="3">
    <source>
        <dbReference type="ARBA" id="ARBA00022490"/>
    </source>
</evidence>
<evidence type="ECO:0000256" key="6">
    <source>
        <dbReference type="ARBA" id="ARBA00023015"/>
    </source>
</evidence>
<evidence type="ECO:0000256" key="1">
    <source>
        <dbReference type="ARBA" id="ARBA00004496"/>
    </source>
</evidence>
<evidence type="ECO:0000313" key="11">
    <source>
        <dbReference type="EMBL" id="GFR37356.1"/>
    </source>
</evidence>
<dbReference type="GO" id="GO:0003700">
    <property type="term" value="F:DNA-binding transcription factor activity"/>
    <property type="evidence" value="ECO:0007669"/>
    <property type="project" value="InterPro"/>
</dbReference>
<dbReference type="PANTHER" id="PTHR33202:SF1">
    <property type="entry name" value="FERRIC UPTAKE REGULATION PROTEIN"/>
    <property type="match status" value="1"/>
</dbReference>
<evidence type="ECO:0000256" key="2">
    <source>
        <dbReference type="ARBA" id="ARBA00007957"/>
    </source>
</evidence>
<name>A0A916VFG4_9BACL</name>
<dbReference type="Gene3D" id="3.30.1490.190">
    <property type="match status" value="1"/>
</dbReference>
<dbReference type="CDD" id="cd07153">
    <property type="entry name" value="Fur_like"/>
    <property type="match status" value="1"/>
</dbReference>
<evidence type="ECO:0000256" key="4">
    <source>
        <dbReference type="ARBA" id="ARBA00022491"/>
    </source>
</evidence>
<dbReference type="EMBL" id="BMAQ01000005">
    <property type="protein sequence ID" value="GFR37356.1"/>
    <property type="molecule type" value="Genomic_DNA"/>
</dbReference>
<reference evidence="11" key="1">
    <citation type="submission" date="2020-08" db="EMBL/GenBank/DDBJ databases">
        <authorList>
            <person name="Uke A."/>
            <person name="Chhe C."/>
            <person name="Baramee S."/>
            <person name="Kosugi A."/>
        </authorList>
    </citation>
    <scope>NUCLEOTIDE SEQUENCE</scope>
    <source>
        <strain evidence="11">DA-C8</strain>
    </source>
</reference>
<comment type="cofactor">
    <cofactor evidence="9">
        <name>Zn(2+)</name>
        <dbReference type="ChEBI" id="CHEBI:29105"/>
    </cofactor>
    <text evidence="9">Binds 1 zinc ion per subunit.</text>
</comment>
<dbReference type="PANTHER" id="PTHR33202">
    <property type="entry name" value="ZINC UPTAKE REGULATION PROTEIN"/>
    <property type="match status" value="1"/>
</dbReference>
<dbReference type="GO" id="GO:0005737">
    <property type="term" value="C:cytoplasm"/>
    <property type="evidence" value="ECO:0007669"/>
    <property type="project" value="UniProtKB-SubCell"/>
</dbReference>
<dbReference type="Gene3D" id="1.10.10.10">
    <property type="entry name" value="Winged helix-like DNA-binding domain superfamily/Winged helix DNA-binding domain"/>
    <property type="match status" value="1"/>
</dbReference>
<keyword evidence="6" id="KW-0805">Transcription regulation</keyword>
<evidence type="ECO:0000313" key="12">
    <source>
        <dbReference type="Proteomes" id="UP000654993"/>
    </source>
</evidence>
<dbReference type="GO" id="GO:1900376">
    <property type="term" value="P:regulation of secondary metabolite biosynthetic process"/>
    <property type="evidence" value="ECO:0007669"/>
    <property type="project" value="TreeGrafter"/>
</dbReference>